<protein>
    <submittedName>
        <fullName evidence="2">Uncharacterized protein</fullName>
    </submittedName>
</protein>
<name>A0ABD0V6K7_DENTH</name>
<gene>
    <name evidence="2" type="ORF">M5K25_009364</name>
</gene>
<feature type="region of interest" description="Disordered" evidence="1">
    <location>
        <begin position="160"/>
        <end position="194"/>
    </location>
</feature>
<reference evidence="2 3" key="1">
    <citation type="journal article" date="2024" name="Plant Biotechnol. J.">
        <title>Dendrobium thyrsiflorum genome and its molecular insights into genes involved in important horticultural traits.</title>
        <authorList>
            <person name="Chen B."/>
            <person name="Wang J.Y."/>
            <person name="Zheng P.J."/>
            <person name="Li K.L."/>
            <person name="Liang Y.M."/>
            <person name="Chen X.F."/>
            <person name="Zhang C."/>
            <person name="Zhao X."/>
            <person name="He X."/>
            <person name="Zhang G.Q."/>
            <person name="Liu Z.J."/>
            <person name="Xu Q."/>
        </authorList>
    </citation>
    <scope>NUCLEOTIDE SEQUENCE [LARGE SCALE GENOMIC DNA]</scope>
    <source>
        <strain evidence="2">GZMU011</strain>
    </source>
</reference>
<evidence type="ECO:0000256" key="1">
    <source>
        <dbReference type="SAM" id="MobiDB-lite"/>
    </source>
</evidence>
<accession>A0ABD0V6K7</accession>
<keyword evidence="3" id="KW-1185">Reference proteome</keyword>
<evidence type="ECO:0000313" key="2">
    <source>
        <dbReference type="EMBL" id="KAL0920243.1"/>
    </source>
</evidence>
<organism evidence="2 3">
    <name type="scientific">Dendrobium thyrsiflorum</name>
    <name type="common">Pinecone-like raceme dendrobium</name>
    <name type="synonym">Orchid</name>
    <dbReference type="NCBI Taxonomy" id="117978"/>
    <lineage>
        <taxon>Eukaryota</taxon>
        <taxon>Viridiplantae</taxon>
        <taxon>Streptophyta</taxon>
        <taxon>Embryophyta</taxon>
        <taxon>Tracheophyta</taxon>
        <taxon>Spermatophyta</taxon>
        <taxon>Magnoliopsida</taxon>
        <taxon>Liliopsida</taxon>
        <taxon>Asparagales</taxon>
        <taxon>Orchidaceae</taxon>
        <taxon>Epidendroideae</taxon>
        <taxon>Malaxideae</taxon>
        <taxon>Dendrobiinae</taxon>
        <taxon>Dendrobium</taxon>
    </lineage>
</organism>
<dbReference type="Proteomes" id="UP001552299">
    <property type="component" value="Unassembled WGS sequence"/>
</dbReference>
<evidence type="ECO:0000313" key="3">
    <source>
        <dbReference type="Proteomes" id="UP001552299"/>
    </source>
</evidence>
<comment type="caution">
    <text evidence="2">The sequence shown here is derived from an EMBL/GenBank/DDBJ whole genome shotgun (WGS) entry which is preliminary data.</text>
</comment>
<sequence>MGPNQRPKARLEGSNHNLDYQTISEHDMLIPPPDVLPDHHLRPDTLPDYHLRPDVLCTWMPDFHLANDYGPSSLLRRQIMVSTTSVAKSWSLRPPSPVDNGISDLCRPLTMVLSTSFADYGPFDLHRQTTVNVIEQSSDIQPRIGLTFSEDSLDLFHTGGEEIRESSKISRAPAPPPTNSRRLSPDFNWPSTTA</sequence>
<proteinExistence type="predicted"/>
<dbReference type="EMBL" id="JANQDX010000008">
    <property type="protein sequence ID" value="KAL0920243.1"/>
    <property type="molecule type" value="Genomic_DNA"/>
</dbReference>
<dbReference type="AlphaFoldDB" id="A0ABD0V6K7"/>